<dbReference type="GO" id="GO:0043565">
    <property type="term" value="F:sequence-specific DNA binding"/>
    <property type="evidence" value="ECO:0007669"/>
    <property type="project" value="InterPro"/>
</dbReference>
<dbReference type="Proteomes" id="UP000531659">
    <property type="component" value="Unassembled WGS sequence"/>
</dbReference>
<dbReference type="InterPro" id="IPR009057">
    <property type="entry name" value="Homeodomain-like_sf"/>
</dbReference>
<dbReference type="SUPFAM" id="SSF51215">
    <property type="entry name" value="Regulatory protein AraC"/>
    <property type="match status" value="1"/>
</dbReference>
<dbReference type="InterPro" id="IPR037923">
    <property type="entry name" value="HTH-like"/>
</dbReference>
<dbReference type="InterPro" id="IPR020449">
    <property type="entry name" value="Tscrpt_reg_AraC-type_HTH"/>
</dbReference>
<proteinExistence type="predicted"/>
<dbReference type="AlphaFoldDB" id="A0A7Y3WQV2"/>
<reference evidence="5 6" key="1">
    <citation type="submission" date="2020-05" db="EMBL/GenBank/DDBJ databases">
        <title>Complete genome of Clostridium estertheticum subspecies estertheticum, isolated from Vacuum packed lamb meat from New Zealand imported to Switzerland.</title>
        <authorList>
            <person name="Wambui J."/>
            <person name="Stevens M.J.A."/>
            <person name="Stephan R."/>
        </authorList>
    </citation>
    <scope>NUCLEOTIDE SEQUENCE [LARGE SCALE GENOMIC DNA]</scope>
    <source>
        <strain evidence="5 6">CEST001</strain>
    </source>
</reference>
<evidence type="ECO:0000256" key="2">
    <source>
        <dbReference type="ARBA" id="ARBA00023125"/>
    </source>
</evidence>
<feature type="domain" description="HTH araC/xylS-type" evidence="4">
    <location>
        <begin position="175"/>
        <end position="273"/>
    </location>
</feature>
<evidence type="ECO:0000259" key="4">
    <source>
        <dbReference type="PROSITE" id="PS01124"/>
    </source>
</evidence>
<dbReference type="InterPro" id="IPR018062">
    <property type="entry name" value="HTH_AraC-typ_CS"/>
</dbReference>
<dbReference type="SMART" id="SM00342">
    <property type="entry name" value="HTH_ARAC"/>
    <property type="match status" value="1"/>
</dbReference>
<organism evidence="5 6">
    <name type="scientific">Clostridium estertheticum</name>
    <dbReference type="NCBI Taxonomy" id="238834"/>
    <lineage>
        <taxon>Bacteria</taxon>
        <taxon>Bacillati</taxon>
        <taxon>Bacillota</taxon>
        <taxon>Clostridia</taxon>
        <taxon>Eubacteriales</taxon>
        <taxon>Clostridiaceae</taxon>
        <taxon>Clostridium</taxon>
    </lineage>
</organism>
<evidence type="ECO:0000256" key="3">
    <source>
        <dbReference type="ARBA" id="ARBA00023163"/>
    </source>
</evidence>
<gene>
    <name evidence="5" type="ORF">HLQ16_05070</name>
</gene>
<evidence type="ECO:0000256" key="1">
    <source>
        <dbReference type="ARBA" id="ARBA00023015"/>
    </source>
</evidence>
<dbReference type="Gene3D" id="2.60.120.10">
    <property type="entry name" value="Jelly Rolls"/>
    <property type="match status" value="1"/>
</dbReference>
<dbReference type="RefSeq" id="WP_171296068.1">
    <property type="nucleotide sequence ID" value="NZ_CP087098.1"/>
</dbReference>
<name>A0A7Y3WQV2_9CLOT</name>
<dbReference type="InterPro" id="IPR014710">
    <property type="entry name" value="RmlC-like_jellyroll"/>
</dbReference>
<dbReference type="PANTHER" id="PTHR43280">
    <property type="entry name" value="ARAC-FAMILY TRANSCRIPTIONAL REGULATOR"/>
    <property type="match status" value="1"/>
</dbReference>
<protein>
    <submittedName>
        <fullName evidence="5">Helix-turn-helix transcriptional regulator</fullName>
    </submittedName>
</protein>
<dbReference type="Pfam" id="PF02311">
    <property type="entry name" value="AraC_binding"/>
    <property type="match status" value="1"/>
</dbReference>
<dbReference type="SUPFAM" id="SSF46689">
    <property type="entry name" value="Homeodomain-like"/>
    <property type="match status" value="2"/>
</dbReference>
<dbReference type="InterPro" id="IPR018060">
    <property type="entry name" value="HTH_AraC"/>
</dbReference>
<comment type="caution">
    <text evidence="5">The sequence shown here is derived from an EMBL/GenBank/DDBJ whole genome shotgun (WGS) entry which is preliminary data.</text>
</comment>
<dbReference type="PROSITE" id="PS00041">
    <property type="entry name" value="HTH_ARAC_FAMILY_1"/>
    <property type="match status" value="1"/>
</dbReference>
<keyword evidence="1" id="KW-0805">Transcription regulation</keyword>
<dbReference type="PANTHER" id="PTHR43280:SF28">
    <property type="entry name" value="HTH-TYPE TRANSCRIPTIONAL ACTIVATOR RHAS"/>
    <property type="match status" value="1"/>
</dbReference>
<sequence length="278" mass="32260">MNINNLFFHIHYCNGRQESGLLKNSSIIKINRTIRHHELIFITGGKGHLVINNKRYQLKAGSLLYICPNLQYSLESEGVCQLTCFTVHFSYAAVELNGHKWNIVNATNMLPLSPMQVLKDHYQVNNIFKNLVENWFAKLPGYEFITKTLLQQLLIEIYHNIKDNNQNYSTSLKVERIIEYMRSNVDTRVTIADLSELVKLSPAYLSGIFKETTGYSVIKFFNKIKVDKAKELIIEGDKKIKEVAQILGFTDEFYFSRMFKKIEGISPLEFYRSNVHGY</sequence>
<evidence type="ECO:0000313" key="5">
    <source>
        <dbReference type="EMBL" id="NNU75297.1"/>
    </source>
</evidence>
<keyword evidence="3" id="KW-0804">Transcription</keyword>
<dbReference type="Gene3D" id="1.10.10.60">
    <property type="entry name" value="Homeodomain-like"/>
    <property type="match status" value="2"/>
</dbReference>
<keyword evidence="2" id="KW-0238">DNA-binding</keyword>
<accession>A0A7Y3WQV2</accession>
<evidence type="ECO:0000313" key="6">
    <source>
        <dbReference type="Proteomes" id="UP000531659"/>
    </source>
</evidence>
<dbReference type="EMBL" id="JABEYB010000003">
    <property type="protein sequence ID" value="NNU75297.1"/>
    <property type="molecule type" value="Genomic_DNA"/>
</dbReference>
<dbReference type="PRINTS" id="PR00032">
    <property type="entry name" value="HTHARAC"/>
</dbReference>
<dbReference type="GO" id="GO:0003700">
    <property type="term" value="F:DNA-binding transcription factor activity"/>
    <property type="evidence" value="ECO:0007669"/>
    <property type="project" value="InterPro"/>
</dbReference>
<dbReference type="InterPro" id="IPR003313">
    <property type="entry name" value="AraC-bd"/>
</dbReference>
<dbReference type="Pfam" id="PF12833">
    <property type="entry name" value="HTH_18"/>
    <property type="match status" value="1"/>
</dbReference>
<dbReference type="PROSITE" id="PS01124">
    <property type="entry name" value="HTH_ARAC_FAMILY_2"/>
    <property type="match status" value="1"/>
</dbReference>